<organism evidence="2 3">
    <name type="scientific">Paenibacillus allorhizosphaerae</name>
    <dbReference type="NCBI Taxonomy" id="2849866"/>
    <lineage>
        <taxon>Bacteria</taxon>
        <taxon>Bacillati</taxon>
        <taxon>Bacillota</taxon>
        <taxon>Bacilli</taxon>
        <taxon>Bacillales</taxon>
        <taxon>Paenibacillaceae</taxon>
        <taxon>Paenibacillus</taxon>
    </lineage>
</organism>
<proteinExistence type="predicted"/>
<dbReference type="PANTHER" id="PTHR39179">
    <property type="entry name" value="SPORE COAT PROTEIN I"/>
    <property type="match status" value="1"/>
</dbReference>
<dbReference type="InterPro" id="IPR002575">
    <property type="entry name" value="Aminoglycoside_PTrfase"/>
</dbReference>
<dbReference type="EMBL" id="CAJVCE010000011">
    <property type="protein sequence ID" value="CAG7647758.1"/>
    <property type="molecule type" value="Genomic_DNA"/>
</dbReference>
<keyword evidence="3" id="KW-1185">Reference proteome</keyword>
<dbReference type="Pfam" id="PF01636">
    <property type="entry name" value="APH"/>
    <property type="match status" value="1"/>
</dbReference>
<feature type="domain" description="Aminoglycoside phosphotransferase" evidence="1">
    <location>
        <begin position="77"/>
        <end position="312"/>
    </location>
</feature>
<name>A0ABM8VKZ4_9BACL</name>
<keyword evidence="2" id="KW-0946">Virion</keyword>
<evidence type="ECO:0000259" key="1">
    <source>
        <dbReference type="Pfam" id="PF01636"/>
    </source>
</evidence>
<protein>
    <submittedName>
        <fullName evidence="2">Spore coat protein I</fullName>
    </submittedName>
</protein>
<comment type="caution">
    <text evidence="2">The sequence shown here is derived from an EMBL/GenBank/DDBJ whole genome shotgun (WGS) entry which is preliminary data.</text>
</comment>
<dbReference type="Proteomes" id="UP000730618">
    <property type="component" value="Unassembled WGS sequence"/>
</dbReference>
<evidence type="ECO:0000313" key="2">
    <source>
        <dbReference type="EMBL" id="CAG7647758.1"/>
    </source>
</evidence>
<evidence type="ECO:0000313" key="3">
    <source>
        <dbReference type="Proteomes" id="UP000730618"/>
    </source>
</evidence>
<dbReference type="InterPro" id="IPR047175">
    <property type="entry name" value="CotS-like"/>
</dbReference>
<dbReference type="PANTHER" id="PTHR39179:SF3">
    <property type="entry name" value="COTS-RELATED PROTEIN"/>
    <property type="match status" value="1"/>
</dbReference>
<gene>
    <name evidence="2" type="primary">cotI_2</name>
    <name evidence="2" type="ORF">PAECIP111802_04057</name>
</gene>
<accession>A0ABM8VKZ4</accession>
<keyword evidence="2" id="KW-0167">Capsid protein</keyword>
<sequence>MYRRPWRKYGDLSIGGICQQGSFAHTLYMYVNTVLGKSIKATEAGTLEELLRQVQREFGFKAQTWNLLKHIAQSSLVARIIAKDGKSYLLKSLFIPEERQHFIVKSEQLLAQEGVKLARPISTVNGDPFMIYNQMPYVLYEWIDGKPGVLRNRSAFTALIQVMARFHKRSSRVVYPDDVTVYGHLHWEKEYRERIHSMKRWSLANASPKSPQKHMLRHFLPFFEEMAERALKELMKSDYENYINGHVAAKSLIHGDYHQKNLINRKGEWILIDFEDVRYDFPSKDMLRLYGMYTRRHPFDAKTFNGMMEAYYSKHPLPAGAKHLMLTDFLFPHIVERTLRKKDYVHMSPEMLEHRLQQEKRKAMYVSSILSDKQRH</sequence>
<reference evidence="2 3" key="1">
    <citation type="submission" date="2021-06" db="EMBL/GenBank/DDBJ databases">
        <authorList>
            <person name="Criscuolo A."/>
        </authorList>
    </citation>
    <scope>NUCLEOTIDE SEQUENCE [LARGE SCALE GENOMIC DNA]</scope>
    <source>
        <strain evidence="3">CIP 111802</strain>
    </source>
</reference>